<gene>
    <name evidence="1" type="ORF">CfE428DRAFT_5802</name>
</gene>
<comment type="caution">
    <text evidence="1">The sequence shown here is derived from an EMBL/GenBank/DDBJ whole genome shotgun (WGS) entry which is preliminary data.</text>
</comment>
<dbReference type="AlphaFoldDB" id="B4DA62"/>
<reference evidence="1 2" key="1">
    <citation type="journal article" date="2011" name="J. Bacteriol.">
        <title>Genome sequence of Chthoniobacter flavus Ellin428, an aerobic heterotrophic soil bacterium.</title>
        <authorList>
            <person name="Kant R."/>
            <person name="van Passel M.W."/>
            <person name="Palva A."/>
            <person name="Lucas S."/>
            <person name="Lapidus A."/>
            <person name="Glavina Del Rio T."/>
            <person name="Dalin E."/>
            <person name="Tice H."/>
            <person name="Bruce D."/>
            <person name="Goodwin L."/>
            <person name="Pitluck S."/>
            <person name="Larimer F.W."/>
            <person name="Land M.L."/>
            <person name="Hauser L."/>
            <person name="Sangwan P."/>
            <person name="de Vos W.M."/>
            <person name="Janssen P.H."/>
            <person name="Smidt H."/>
        </authorList>
    </citation>
    <scope>NUCLEOTIDE SEQUENCE [LARGE SCALE GENOMIC DNA]</scope>
    <source>
        <strain evidence="1 2">Ellin428</strain>
    </source>
</reference>
<sequence>MTLEQHRHVQRVGRLALRGQMQLTTARRSIALICATGDAPISDLPSPISETESLADFSRRAAAAFESDLAPVRQAIVAALLAGDVAALKGLRALLPHLLQQVNADPTLADLLAHQLGKEVMAGLTEDPESEGMGERGNG</sequence>
<name>B4DA62_9BACT</name>
<protein>
    <submittedName>
        <fullName evidence="1">Uncharacterized protein</fullName>
    </submittedName>
</protein>
<accession>B4DA62</accession>
<keyword evidence="2" id="KW-1185">Reference proteome</keyword>
<dbReference type="EMBL" id="ABVL01000029">
    <property type="protein sequence ID" value="EDY16689.1"/>
    <property type="molecule type" value="Genomic_DNA"/>
</dbReference>
<evidence type="ECO:0000313" key="2">
    <source>
        <dbReference type="Proteomes" id="UP000005824"/>
    </source>
</evidence>
<proteinExistence type="predicted"/>
<dbReference type="STRING" id="497964.CfE428DRAFT_5802"/>
<dbReference type="RefSeq" id="WP_006983123.1">
    <property type="nucleotide sequence ID" value="NZ_ABVL01000029.1"/>
</dbReference>
<dbReference type="InParanoid" id="B4DA62"/>
<evidence type="ECO:0000313" key="1">
    <source>
        <dbReference type="EMBL" id="EDY16689.1"/>
    </source>
</evidence>
<dbReference type="Proteomes" id="UP000005824">
    <property type="component" value="Unassembled WGS sequence"/>
</dbReference>
<organism evidence="1 2">
    <name type="scientific">Chthoniobacter flavus Ellin428</name>
    <dbReference type="NCBI Taxonomy" id="497964"/>
    <lineage>
        <taxon>Bacteria</taxon>
        <taxon>Pseudomonadati</taxon>
        <taxon>Verrucomicrobiota</taxon>
        <taxon>Spartobacteria</taxon>
        <taxon>Chthoniobacterales</taxon>
        <taxon>Chthoniobacteraceae</taxon>
        <taxon>Chthoniobacter</taxon>
    </lineage>
</organism>